<keyword evidence="3" id="KW-1185">Reference proteome</keyword>
<dbReference type="InParanoid" id="C5DTR3"/>
<evidence type="ECO:0000313" key="3">
    <source>
        <dbReference type="Proteomes" id="UP000008536"/>
    </source>
</evidence>
<protein>
    <submittedName>
        <fullName evidence="2">ZYRO0C10626p</fullName>
    </submittedName>
</protein>
<organism evidence="2 3">
    <name type="scientific">Zygosaccharomyces rouxii (strain ATCC 2623 / CBS 732 / NBRC 1130 / NCYC 568 / NRRL Y-229)</name>
    <dbReference type="NCBI Taxonomy" id="559307"/>
    <lineage>
        <taxon>Eukaryota</taxon>
        <taxon>Fungi</taxon>
        <taxon>Dikarya</taxon>
        <taxon>Ascomycota</taxon>
        <taxon>Saccharomycotina</taxon>
        <taxon>Saccharomycetes</taxon>
        <taxon>Saccharomycetales</taxon>
        <taxon>Saccharomycetaceae</taxon>
        <taxon>Zygosaccharomyces</taxon>
    </lineage>
</organism>
<proteinExistence type="predicted"/>
<dbReference type="InterPro" id="IPR029005">
    <property type="entry name" value="LIM-bd/SEUSS"/>
</dbReference>
<gene>
    <name evidence="2" type="ordered locus">ZYRO0C10626g</name>
</gene>
<feature type="region of interest" description="Disordered" evidence="1">
    <location>
        <begin position="493"/>
        <end position="512"/>
    </location>
</feature>
<sequence>MYPFGNSSEDSGQDHNDHGNNDNPNSSPRIFHDPEVYSDRGRMNLGVSGRSSPQKRNWRSSRDSGDGIDSIAKMMAGSGRSESPKSGFFDNAGSIGEAISKLIAASKRQAQRVTPLSLDNAIVNEENLSKQEKILKTLSSYAVRKGLSEKALERWHEIAISFNEFSRNMADSKIWEEYMPNVFNKNTKIIISGQSNGENKCFNLCFPMLCVIWEVLRRCGQESLETKTSRPRAQVLSNGSIIIEDDTCCTGHWKGGSNIERRICTRASLDLNFMVQWLEVRFMDRAADDWYALDEMLRASISNSYMMNKLAQLVELTQMLSGTPQTIPQVLTDGSISSSAASSNETAVEEFHSHMKEFSNLSDTSRHQKARRTFQMTDVMSSLTDLLIYRKEKQIVSPLEALDRYVSNNQTSNSTHLGEMVPANKTAKMENLPYNHGTPSTVGCNSSPENPSTVFLSRQRTPGIRKKPKKKTTALTAASSTSLASLRLTSSRISKDKTGGSNAIPGTKKIRF</sequence>
<dbReference type="STRING" id="559307.C5DTR3"/>
<dbReference type="Proteomes" id="UP000008536">
    <property type="component" value="Chromosome C"/>
</dbReference>
<name>C5DTR3_ZYGRC</name>
<evidence type="ECO:0000256" key="1">
    <source>
        <dbReference type="SAM" id="MobiDB-lite"/>
    </source>
</evidence>
<dbReference type="KEGG" id="zro:ZYRO0C10626g"/>
<dbReference type="EMBL" id="CU928175">
    <property type="protein sequence ID" value="CAR27174.1"/>
    <property type="molecule type" value="Genomic_DNA"/>
</dbReference>
<dbReference type="HOGENOM" id="CLU_615698_0_0_1"/>
<dbReference type="Pfam" id="PF01803">
    <property type="entry name" value="LIM_bind"/>
    <property type="match status" value="1"/>
</dbReference>
<dbReference type="FunCoup" id="C5DTR3">
    <property type="interactions" value="19"/>
</dbReference>
<feature type="compositionally biased region" description="Basic and acidic residues" evidence="1">
    <location>
        <begin position="30"/>
        <end position="42"/>
    </location>
</feature>
<dbReference type="AlphaFoldDB" id="C5DTR3"/>
<reference evidence="2 3" key="1">
    <citation type="journal article" date="2009" name="Genome Res.">
        <title>Comparative genomics of protoploid Saccharomycetaceae.</title>
        <authorList>
            <consortium name="The Genolevures Consortium"/>
            <person name="Souciet J.-L."/>
            <person name="Dujon B."/>
            <person name="Gaillardin C."/>
            <person name="Johnston M."/>
            <person name="Baret P.V."/>
            <person name="Cliften P."/>
            <person name="Sherman D.J."/>
            <person name="Weissenbach J."/>
            <person name="Westhof E."/>
            <person name="Wincker P."/>
            <person name="Jubin C."/>
            <person name="Poulain J."/>
            <person name="Barbe V."/>
            <person name="Segurens B."/>
            <person name="Artiguenave F."/>
            <person name="Anthouard V."/>
            <person name="Vacherie B."/>
            <person name="Val M.-E."/>
            <person name="Fulton R.S."/>
            <person name="Minx P."/>
            <person name="Wilson R."/>
            <person name="Durrens P."/>
            <person name="Jean G."/>
            <person name="Marck C."/>
            <person name="Martin T."/>
            <person name="Nikolski M."/>
            <person name="Rolland T."/>
            <person name="Seret M.-L."/>
            <person name="Casaregola S."/>
            <person name="Despons L."/>
            <person name="Fairhead C."/>
            <person name="Fischer G."/>
            <person name="Lafontaine I."/>
            <person name="Leh V."/>
            <person name="Lemaire M."/>
            <person name="de Montigny J."/>
            <person name="Neuveglise C."/>
            <person name="Thierry A."/>
            <person name="Blanc-Lenfle I."/>
            <person name="Bleykasten C."/>
            <person name="Diffels J."/>
            <person name="Fritsch E."/>
            <person name="Frangeul L."/>
            <person name="Goeffon A."/>
            <person name="Jauniaux N."/>
            <person name="Kachouri-Lafond R."/>
            <person name="Payen C."/>
            <person name="Potier S."/>
            <person name="Pribylova L."/>
            <person name="Ozanne C."/>
            <person name="Richard G.-F."/>
            <person name="Sacerdot C."/>
            <person name="Straub M.-L."/>
            <person name="Talla E."/>
        </authorList>
    </citation>
    <scope>NUCLEOTIDE SEQUENCE [LARGE SCALE GENOMIC DNA]</scope>
    <source>
        <strain evidence="2 3">ATCC 2623 / CBS 732 / BCRC 21506 / NBRC 1130 / NCYC 568 / NRRL Y-229</strain>
    </source>
</reference>
<accession>C5DTR3</accession>
<evidence type="ECO:0000313" key="2">
    <source>
        <dbReference type="EMBL" id="CAR27174.1"/>
    </source>
</evidence>
<feature type="region of interest" description="Disordered" evidence="1">
    <location>
        <begin position="1"/>
        <end position="71"/>
    </location>
</feature>